<keyword evidence="7" id="KW-0325">Glycoprotein</keyword>
<gene>
    <name evidence="11" type="ORF">MIND_00606400</name>
</gene>
<evidence type="ECO:0000313" key="12">
    <source>
        <dbReference type="Proteomes" id="UP000636479"/>
    </source>
</evidence>
<proteinExistence type="inferred from homology"/>
<dbReference type="FunFam" id="2.60.120.200:FF:000259">
    <property type="entry name" value="Chromosome 9, whole genome shotgun sequence"/>
    <property type="match status" value="2"/>
</dbReference>
<feature type="domain" description="GH16" evidence="10">
    <location>
        <begin position="759"/>
        <end position="1153"/>
    </location>
</feature>
<dbReference type="PROSITE" id="PS51762">
    <property type="entry name" value="GH16_2"/>
    <property type="match status" value="2"/>
</dbReference>
<reference evidence="11" key="1">
    <citation type="submission" date="2020-05" db="EMBL/GenBank/DDBJ databases">
        <title>Mycena genomes resolve the evolution of fungal bioluminescence.</title>
        <authorList>
            <person name="Tsai I.J."/>
        </authorList>
    </citation>
    <scope>NUCLEOTIDE SEQUENCE</scope>
    <source>
        <strain evidence="11">171206Taipei</strain>
    </source>
</reference>
<keyword evidence="4" id="KW-0735">Signal-anchor</keyword>
<evidence type="ECO:0000256" key="8">
    <source>
        <dbReference type="ARBA" id="ARBA00023316"/>
    </source>
</evidence>
<evidence type="ECO:0000256" key="4">
    <source>
        <dbReference type="ARBA" id="ARBA00022968"/>
    </source>
</evidence>
<keyword evidence="11" id="KW-0326">Glycosidase</keyword>
<dbReference type="OrthoDB" id="412647at2759"/>
<evidence type="ECO:0000256" key="9">
    <source>
        <dbReference type="SAM" id="Phobius"/>
    </source>
</evidence>
<evidence type="ECO:0000256" key="2">
    <source>
        <dbReference type="ARBA" id="ARBA00010962"/>
    </source>
</evidence>
<keyword evidence="11" id="KW-0378">Hydrolase</keyword>
<dbReference type="Pfam" id="PF03935">
    <property type="entry name" value="SKN1_KRE6_Sbg1"/>
    <property type="match status" value="2"/>
</dbReference>
<dbReference type="GO" id="GO:0006078">
    <property type="term" value="P:(1-&gt;6)-beta-D-glucan biosynthetic process"/>
    <property type="evidence" value="ECO:0007669"/>
    <property type="project" value="TreeGrafter"/>
</dbReference>
<feature type="transmembrane region" description="Helical" evidence="9">
    <location>
        <begin position="86"/>
        <end position="109"/>
    </location>
</feature>
<protein>
    <submittedName>
        <fullName evidence="11">Putative transglycosidase</fullName>
    </submittedName>
</protein>
<keyword evidence="3 9" id="KW-0812">Transmembrane</keyword>
<dbReference type="GeneID" id="59345335"/>
<dbReference type="PANTHER" id="PTHR31361">
    <property type="entry name" value="BETA-GLUCAN SYNTHESIS-ASSOCIATED PROTEIN KRE6-RELATED"/>
    <property type="match status" value="1"/>
</dbReference>
<keyword evidence="5 9" id="KW-1133">Transmembrane helix</keyword>
<accession>A0A8H6W6T9</accession>
<comment type="similarity">
    <text evidence="2">Belongs to the SKN1/KRE6 family.</text>
</comment>
<dbReference type="PANTHER" id="PTHR31361:SF1">
    <property type="entry name" value="BETA-GLUCAN SYNTHESIS-ASSOCIATED PROTEIN KRE6-RELATED"/>
    <property type="match status" value="1"/>
</dbReference>
<dbReference type="SUPFAM" id="SSF49899">
    <property type="entry name" value="Concanavalin A-like lectins/glucanases"/>
    <property type="match status" value="2"/>
</dbReference>
<evidence type="ECO:0000256" key="7">
    <source>
        <dbReference type="ARBA" id="ARBA00023180"/>
    </source>
</evidence>
<evidence type="ECO:0000256" key="3">
    <source>
        <dbReference type="ARBA" id="ARBA00022692"/>
    </source>
</evidence>
<dbReference type="InterPro" id="IPR005629">
    <property type="entry name" value="Skn1/Kre6/Sbg1"/>
</dbReference>
<sequence>MSTHPRRGYRPATSPRLLAGFHSSADLLSPSPTRSGIAEKFSLSPDPASWGSNLSAPEPDDALHNPVYRGGKFKDSNSFTISSRGIANLGFLAFLCFAVLGLFIGYPVLTFVRQAKLSPPTNSNSFVNSSGQVPSIGNFGLIDLDTPKSAHKITSLYSGREMVLVFSDEFNRDGRTFYPGDDPYWEAVDLHYWATNNMEWYVKNAIKNGSLEFTLSEERVHGMNYKGGMISTWNKFCFTGGLLVGAANLPGTNNIHGLWPAFWAMGNLGRAGYGASLDAMWPYTYDSCDVGTVANQTRNGLPLAATTTGDKNAPINGELSYLPGQRLSRCTCPGESHPGPVHEDGTYVGRAAPEIDVFEAQISNNAGQVSQSGQWAPFNAGYMWFNTTDNMKIVDRSLSFLNTYLGGVYQQATSVVVTTDQNCYELIDPHCRSVYGFEYRPGYSDGYISWITDNQVSWTILGNGMAADPAVEIGPRPVPMEPLYILANLGMSRNFGEVDLEHLTFPTVMRMDYVRVYQYPDEINIGCDPKGFPTQAYINTYIDAYTNPNLTTWNDITTLFWSGPPSQRYNSNAVLSFVHPDSEHTQAFCWDFYGARSAIIYIIVSSLVSAGQALRDPVMPTSNDSELRHSRPLLTTHTLPRRDDSWETSSATTSLTEKYALAADPAAWGTDLHNAEPDDHIHVPEVRNGKVVDRASSAISFQGFTNIGCLLILSLGIITLFMGYPVVSHLTKPSTKVNSLTVNETGQVPAIGNFGLIDLDTPSNVYTIKSLKTGKDMKLVFSDEFNQDGRSFYPGDDAYWEALDLHYWATNNMEDDMNSLLFTLDLDETRYDPSAVTTSNGSLRITLSRENIHDLDYKGGMLSTWNKFCFTGGYLVASVVLPGTNNIHGLWPAFWAMGNLGRAGYGASLDSMWPYTYDSCDVGTVANQTRNGLPILATTSGDKNQPFNGELSYLGGQRLSRCTCPGESHPGPIHADGTYVGRAAPEIDVFEAQISNGAGQVSQSGQWAPFNNGYVWFNTSDNLIIPDPTLSVLNTYIGGALQQASSVVTTVDQNCYELRQGCYSVYGFEYKPGFGDAYITWVSDNKIAWTLNAAGMAADPQVEIGPRPVPQEPMYILANLGMSRNFGAVDLDELTFPTTLSIDYVRVYQYPDQINIGCDPPNFPTQDYINTYIEAYTNPNLTTWVDDYKQVMPKNKFLGEC</sequence>
<dbReference type="GO" id="GO:0005886">
    <property type="term" value="C:plasma membrane"/>
    <property type="evidence" value="ECO:0007669"/>
    <property type="project" value="TreeGrafter"/>
</dbReference>
<dbReference type="InterPro" id="IPR013320">
    <property type="entry name" value="ConA-like_dom_sf"/>
</dbReference>
<keyword evidence="8" id="KW-0961">Cell wall biogenesis/degradation</keyword>
<dbReference type="GO" id="GO:0005789">
    <property type="term" value="C:endoplasmic reticulum membrane"/>
    <property type="evidence" value="ECO:0007669"/>
    <property type="project" value="TreeGrafter"/>
</dbReference>
<dbReference type="RefSeq" id="XP_037220740.1">
    <property type="nucleotide sequence ID" value="XM_037362819.1"/>
</dbReference>
<dbReference type="GO" id="GO:0015926">
    <property type="term" value="F:glucosidase activity"/>
    <property type="evidence" value="ECO:0007669"/>
    <property type="project" value="TreeGrafter"/>
</dbReference>
<dbReference type="GO" id="GO:0031505">
    <property type="term" value="P:fungal-type cell wall organization"/>
    <property type="evidence" value="ECO:0007669"/>
    <property type="project" value="TreeGrafter"/>
</dbReference>
<feature type="domain" description="GH16" evidence="10">
    <location>
        <begin position="112"/>
        <end position="522"/>
    </location>
</feature>
<evidence type="ECO:0000313" key="11">
    <source>
        <dbReference type="EMBL" id="KAF7303768.1"/>
    </source>
</evidence>
<dbReference type="Proteomes" id="UP000636479">
    <property type="component" value="Unassembled WGS sequence"/>
</dbReference>
<dbReference type="InterPro" id="IPR000757">
    <property type="entry name" value="Beta-glucanase-like"/>
</dbReference>
<evidence type="ECO:0000256" key="6">
    <source>
        <dbReference type="ARBA" id="ARBA00023136"/>
    </source>
</evidence>
<keyword evidence="6 9" id="KW-0472">Membrane</keyword>
<dbReference type="Gene3D" id="2.60.120.200">
    <property type="match status" value="4"/>
</dbReference>
<comment type="caution">
    <text evidence="11">The sequence shown here is derived from an EMBL/GenBank/DDBJ whole genome shotgun (WGS) entry which is preliminary data.</text>
</comment>
<comment type="subcellular location">
    <subcellularLocation>
        <location evidence="1">Membrane</location>
        <topology evidence="1">Single-pass type II membrane protein</topology>
    </subcellularLocation>
</comment>
<evidence type="ECO:0000256" key="5">
    <source>
        <dbReference type="ARBA" id="ARBA00022989"/>
    </source>
</evidence>
<dbReference type="EMBL" id="JACAZF010000005">
    <property type="protein sequence ID" value="KAF7303768.1"/>
    <property type="molecule type" value="Genomic_DNA"/>
</dbReference>
<name>A0A8H6W6T9_9AGAR</name>
<organism evidence="11 12">
    <name type="scientific">Mycena indigotica</name>
    <dbReference type="NCBI Taxonomy" id="2126181"/>
    <lineage>
        <taxon>Eukaryota</taxon>
        <taxon>Fungi</taxon>
        <taxon>Dikarya</taxon>
        <taxon>Basidiomycota</taxon>
        <taxon>Agaricomycotina</taxon>
        <taxon>Agaricomycetes</taxon>
        <taxon>Agaricomycetidae</taxon>
        <taxon>Agaricales</taxon>
        <taxon>Marasmiineae</taxon>
        <taxon>Mycenaceae</taxon>
        <taxon>Mycena</taxon>
    </lineage>
</organism>
<dbReference type="AlphaFoldDB" id="A0A8H6W6T9"/>
<evidence type="ECO:0000259" key="10">
    <source>
        <dbReference type="PROSITE" id="PS51762"/>
    </source>
</evidence>
<evidence type="ECO:0000256" key="1">
    <source>
        <dbReference type="ARBA" id="ARBA00004606"/>
    </source>
</evidence>
<keyword evidence="12" id="KW-1185">Reference proteome</keyword>